<comment type="caution">
    <text evidence="1">The sequence shown here is derived from an EMBL/GenBank/DDBJ whole genome shotgun (WGS) entry which is preliminary data.</text>
</comment>
<name>A0ACC2TFU4_9FUNG</name>
<dbReference type="Proteomes" id="UP001165960">
    <property type="component" value="Unassembled WGS sequence"/>
</dbReference>
<accession>A0ACC2TFU4</accession>
<protein>
    <submittedName>
        <fullName evidence="1">Uncharacterized protein</fullName>
    </submittedName>
</protein>
<reference evidence="1" key="1">
    <citation type="submission" date="2022-04" db="EMBL/GenBank/DDBJ databases">
        <title>Genome of the entomopathogenic fungus Entomophthora muscae.</title>
        <authorList>
            <person name="Elya C."/>
            <person name="Lovett B.R."/>
            <person name="Lee E."/>
            <person name="Macias A.M."/>
            <person name="Hajek A.E."/>
            <person name="De Bivort B.L."/>
            <person name="Kasson M.T."/>
            <person name="De Fine Licht H.H."/>
            <person name="Stajich J.E."/>
        </authorList>
    </citation>
    <scope>NUCLEOTIDE SEQUENCE</scope>
    <source>
        <strain evidence="1">Berkeley</strain>
    </source>
</reference>
<proteinExistence type="predicted"/>
<dbReference type="EMBL" id="QTSX02002906">
    <property type="protein sequence ID" value="KAJ9073454.1"/>
    <property type="molecule type" value="Genomic_DNA"/>
</dbReference>
<gene>
    <name evidence="1" type="ORF">DSO57_1016325</name>
</gene>
<organism evidence="1 2">
    <name type="scientific">Entomophthora muscae</name>
    <dbReference type="NCBI Taxonomy" id="34485"/>
    <lineage>
        <taxon>Eukaryota</taxon>
        <taxon>Fungi</taxon>
        <taxon>Fungi incertae sedis</taxon>
        <taxon>Zoopagomycota</taxon>
        <taxon>Entomophthoromycotina</taxon>
        <taxon>Entomophthoromycetes</taxon>
        <taxon>Entomophthorales</taxon>
        <taxon>Entomophthoraceae</taxon>
        <taxon>Entomophthora</taxon>
    </lineage>
</organism>
<sequence>MLSPFLALRMSSLGRVNPIKEFEVQNWLTCLLSSRKGGFQLDQELNVTAPDFTKLPPIAVGVSGGADSILLAYLLSKVVDSTKLHGLVVDHELRPESKKEAEFTMQTLMGLGISCSLLNLKWDVEGKESNFDLNASTKLRFGQMNYYAGKPLPTGSRLEVAAREARYAAMVKAMGHTDSRVLTLGHHGNDLAETFLFRFFRESGVAGLTGMNPLRSIPLSLLDIEGWSNSEALRKLKLFRPMLMVPKTRIYDTCNFYGLKWVEDPTNVCSTSVQQRAVIRAEMKKWEADSSPEKAPLQFKALMNTVTHFAEHNRAINSRILHLVSKEVQFNPTYGICELHVPIRPSPQHWLSNPYLACRILSTLSQWIACSDHAPGLGSVRAAYSAMLGLPSSHIASDKTTTFCLQIGLSMLVSPTKKNPYWAMCRSPFPREKMKALTFALDLLISDSGKESSAVKIAPILKTLWDQRYYIYVAAKCDFRQDKNLLLWAKLFLPGIQSLPLGDDLVQFILQPLNQDLISSLRNKHVVFGRKLPSPLKTSVSDASFKLYNLQKQITVKTVRGTVPVVVMRIHTARLGEFAPSHLVGKMKHKFIDVPIAFPTLKDFTIFPDLFTVRSEHNFPRLTEIFS</sequence>
<evidence type="ECO:0000313" key="1">
    <source>
        <dbReference type="EMBL" id="KAJ9073454.1"/>
    </source>
</evidence>
<keyword evidence="2" id="KW-1185">Reference proteome</keyword>
<evidence type="ECO:0000313" key="2">
    <source>
        <dbReference type="Proteomes" id="UP001165960"/>
    </source>
</evidence>